<comment type="catalytic activity">
    <reaction evidence="7">
        <text>D-ribose 5-phosphate + ATP = 5-phospho-alpha-D-ribose 1-diphosphate + AMP + H(+)</text>
        <dbReference type="Rhea" id="RHEA:15609"/>
        <dbReference type="ChEBI" id="CHEBI:15378"/>
        <dbReference type="ChEBI" id="CHEBI:30616"/>
        <dbReference type="ChEBI" id="CHEBI:58017"/>
        <dbReference type="ChEBI" id="CHEBI:78346"/>
        <dbReference type="ChEBI" id="CHEBI:456215"/>
        <dbReference type="EC" id="2.7.6.1"/>
    </reaction>
</comment>
<evidence type="ECO:0000256" key="3">
    <source>
        <dbReference type="ARBA" id="ARBA00022727"/>
    </source>
</evidence>
<dbReference type="SUPFAM" id="SSF53271">
    <property type="entry name" value="PRTase-like"/>
    <property type="match status" value="2"/>
</dbReference>
<feature type="domain" description="Ribose-phosphate pyrophosphokinase N-terminal" evidence="8">
    <location>
        <begin position="16"/>
        <end position="98"/>
    </location>
</feature>
<dbReference type="RefSeq" id="WP_182802603.1">
    <property type="nucleotide sequence ID" value="NZ_CP060007.1"/>
</dbReference>
<keyword evidence="10" id="KW-1185">Reference proteome</keyword>
<name>A0A7G5XFT8_9BACT</name>
<evidence type="ECO:0000313" key="9">
    <source>
        <dbReference type="EMBL" id="QNA44341.1"/>
    </source>
</evidence>
<dbReference type="CDD" id="cd06223">
    <property type="entry name" value="PRTases_typeI"/>
    <property type="match status" value="1"/>
</dbReference>
<gene>
    <name evidence="9" type="ORF">H4075_20105</name>
</gene>
<dbReference type="EC" id="2.7.6.1" evidence="1"/>
<evidence type="ECO:0000256" key="5">
    <source>
        <dbReference type="ARBA" id="ARBA00022777"/>
    </source>
</evidence>
<dbReference type="InterPro" id="IPR029099">
    <property type="entry name" value="Pribosyltran_N"/>
</dbReference>
<proteinExistence type="predicted"/>
<keyword evidence="6" id="KW-0067">ATP-binding</keyword>
<dbReference type="GO" id="GO:0006164">
    <property type="term" value="P:purine nucleotide biosynthetic process"/>
    <property type="evidence" value="ECO:0007669"/>
    <property type="project" value="TreeGrafter"/>
</dbReference>
<evidence type="ECO:0000256" key="7">
    <source>
        <dbReference type="ARBA" id="ARBA00049535"/>
    </source>
</evidence>
<dbReference type="GO" id="GO:0006015">
    <property type="term" value="P:5-phosphoribose 1-diphosphate biosynthetic process"/>
    <property type="evidence" value="ECO:0007669"/>
    <property type="project" value="TreeGrafter"/>
</dbReference>
<dbReference type="SMART" id="SM01400">
    <property type="entry name" value="Pribosyltran_N"/>
    <property type="match status" value="1"/>
</dbReference>
<dbReference type="PANTHER" id="PTHR10210">
    <property type="entry name" value="RIBOSE-PHOSPHATE DIPHOSPHOKINASE FAMILY MEMBER"/>
    <property type="match status" value="1"/>
</dbReference>
<dbReference type="GO" id="GO:0002189">
    <property type="term" value="C:ribose phosphate diphosphokinase complex"/>
    <property type="evidence" value="ECO:0007669"/>
    <property type="project" value="TreeGrafter"/>
</dbReference>
<dbReference type="GO" id="GO:0004749">
    <property type="term" value="F:ribose phosphate diphosphokinase activity"/>
    <property type="evidence" value="ECO:0007669"/>
    <property type="project" value="UniProtKB-EC"/>
</dbReference>
<dbReference type="InterPro" id="IPR005946">
    <property type="entry name" value="Rib-P_diPkinase"/>
</dbReference>
<dbReference type="EMBL" id="CP060007">
    <property type="protein sequence ID" value="QNA44341.1"/>
    <property type="molecule type" value="Genomic_DNA"/>
</dbReference>
<dbReference type="GO" id="GO:0005524">
    <property type="term" value="F:ATP binding"/>
    <property type="evidence" value="ECO:0007669"/>
    <property type="project" value="UniProtKB-KW"/>
</dbReference>
<dbReference type="InterPro" id="IPR000836">
    <property type="entry name" value="PRTase_dom"/>
</dbReference>
<dbReference type="GO" id="GO:0016301">
    <property type="term" value="F:kinase activity"/>
    <property type="evidence" value="ECO:0007669"/>
    <property type="project" value="UniProtKB-KW"/>
</dbReference>
<organism evidence="9 10">
    <name type="scientific">Lacibacter sediminis</name>
    <dbReference type="NCBI Taxonomy" id="2760713"/>
    <lineage>
        <taxon>Bacteria</taxon>
        <taxon>Pseudomonadati</taxon>
        <taxon>Bacteroidota</taxon>
        <taxon>Chitinophagia</taxon>
        <taxon>Chitinophagales</taxon>
        <taxon>Chitinophagaceae</taxon>
        <taxon>Lacibacter</taxon>
    </lineage>
</organism>
<dbReference type="KEGG" id="lacs:H4075_20105"/>
<accession>A0A7G5XFT8</accession>
<keyword evidence="3" id="KW-0545">Nucleotide biosynthesis</keyword>
<dbReference type="Pfam" id="PF13793">
    <property type="entry name" value="Pribosyltran_N"/>
    <property type="match status" value="1"/>
</dbReference>
<dbReference type="InterPro" id="IPR029057">
    <property type="entry name" value="PRTase-like"/>
</dbReference>
<dbReference type="GO" id="GO:0005737">
    <property type="term" value="C:cytoplasm"/>
    <property type="evidence" value="ECO:0007669"/>
    <property type="project" value="TreeGrafter"/>
</dbReference>
<dbReference type="GO" id="GO:0000287">
    <property type="term" value="F:magnesium ion binding"/>
    <property type="evidence" value="ECO:0007669"/>
    <property type="project" value="InterPro"/>
</dbReference>
<evidence type="ECO:0000256" key="1">
    <source>
        <dbReference type="ARBA" id="ARBA00013247"/>
    </source>
</evidence>
<keyword evidence="2" id="KW-0808">Transferase</keyword>
<evidence type="ECO:0000256" key="6">
    <source>
        <dbReference type="ARBA" id="ARBA00022840"/>
    </source>
</evidence>
<sequence>MKTIHINNNRGLKRFVFPDNQPHVVIQDINKDDEVTVICSITDSTVLLQVLQTANAIENVNAKKTNLIIPYLMGARYDRLMLPGDSFDLKVIADLINNMQFDKVYLYDVHSEVSLELIHNSVNITNEALVKSYTKENAILICPDKGAAKKNSSYAGWNRNLVETIYCNKSRDLNNGRISLQVIEPEKCTNRNCVIIDDLCDGGGTFLAIAQQVKPAHLTLIVTHGIFSKGFAELEKSFHQVIVSDSYQQKYNSPIVQVIPFKTTF</sequence>
<evidence type="ECO:0000259" key="8">
    <source>
        <dbReference type="Pfam" id="PF13793"/>
    </source>
</evidence>
<evidence type="ECO:0000256" key="2">
    <source>
        <dbReference type="ARBA" id="ARBA00022679"/>
    </source>
</evidence>
<protein>
    <recommendedName>
        <fullName evidence="1">ribose-phosphate diphosphokinase</fullName>
        <ecNumber evidence="1">2.7.6.1</ecNumber>
    </recommendedName>
</protein>
<reference evidence="10" key="1">
    <citation type="submission" date="2020-08" db="EMBL/GenBank/DDBJ databases">
        <title>Lacibacter sp. S13-6-6 genome sequencing.</title>
        <authorList>
            <person name="Jin L."/>
        </authorList>
    </citation>
    <scope>NUCLEOTIDE SEQUENCE [LARGE SCALE GENOMIC DNA]</scope>
    <source>
        <strain evidence="10">S13-6-6</strain>
    </source>
</reference>
<dbReference type="AlphaFoldDB" id="A0A7G5XFT8"/>
<keyword evidence="4" id="KW-0547">Nucleotide-binding</keyword>
<dbReference type="Gene3D" id="3.40.50.2020">
    <property type="match status" value="2"/>
</dbReference>
<dbReference type="PANTHER" id="PTHR10210:SF32">
    <property type="entry name" value="RIBOSE-PHOSPHATE PYROPHOSPHOKINASE 2"/>
    <property type="match status" value="1"/>
</dbReference>
<evidence type="ECO:0000256" key="4">
    <source>
        <dbReference type="ARBA" id="ARBA00022741"/>
    </source>
</evidence>
<keyword evidence="5" id="KW-0418">Kinase</keyword>
<evidence type="ECO:0000313" key="10">
    <source>
        <dbReference type="Proteomes" id="UP000515344"/>
    </source>
</evidence>
<dbReference type="Proteomes" id="UP000515344">
    <property type="component" value="Chromosome"/>
</dbReference>